<evidence type="ECO:0000313" key="3">
    <source>
        <dbReference type="EMBL" id="SEI14196.1"/>
    </source>
</evidence>
<evidence type="ECO:0000313" key="5">
    <source>
        <dbReference type="Proteomes" id="UP000183063"/>
    </source>
</evidence>
<dbReference type="InterPro" id="IPR036390">
    <property type="entry name" value="WH_DNA-bd_sf"/>
</dbReference>
<dbReference type="InterPro" id="IPR026881">
    <property type="entry name" value="WYL_dom"/>
</dbReference>
<dbReference type="Pfam" id="PF08279">
    <property type="entry name" value="HTH_11"/>
    <property type="match status" value="1"/>
</dbReference>
<dbReference type="EMBL" id="FNXB01000036">
    <property type="protein sequence ID" value="SEI14196.1"/>
    <property type="molecule type" value="Genomic_DNA"/>
</dbReference>
<dbReference type="Gene3D" id="1.10.10.10">
    <property type="entry name" value="Winged helix-like DNA-binding domain superfamily/Winged helix DNA-binding domain"/>
    <property type="match status" value="1"/>
</dbReference>
<gene>
    <name evidence="3" type="ORF">RTCCBAU85039_5050</name>
    <name evidence="4" type="ORF">SAMN05216228_102758</name>
</gene>
<evidence type="ECO:0000259" key="1">
    <source>
        <dbReference type="Pfam" id="PF08279"/>
    </source>
</evidence>
<dbReference type="Pfam" id="PF13280">
    <property type="entry name" value="WYL"/>
    <property type="match status" value="1"/>
</dbReference>
<organism evidence="3 5">
    <name type="scientific">Rhizobium tibeticum</name>
    <dbReference type="NCBI Taxonomy" id="501024"/>
    <lineage>
        <taxon>Bacteria</taxon>
        <taxon>Pseudomonadati</taxon>
        <taxon>Pseudomonadota</taxon>
        <taxon>Alphaproteobacteria</taxon>
        <taxon>Hyphomicrobiales</taxon>
        <taxon>Rhizobiaceae</taxon>
        <taxon>Rhizobium/Agrobacterium group</taxon>
        <taxon>Rhizobium</taxon>
    </lineage>
</organism>
<sequence length="242" mass="27423">MRKADRLFQIIQILRRSSRPVTSSELADELEVARRTIYRDIAHLIAQRVPIEGEAGIGYVLDPRYDMPPLMLTPDEIEAVVLGVQLVAKLNDAAIRNAASDVMAKITSVMPQDLLPYIAQPAVSIKPDDVSGDVTRDTRPLRLAIREGRKLELDYRAADGAVTSRIVWPVLLGYADMRSLLIAWCQSKQAFRHFRTERILKVEILDESIGMSKSKLRQQWQQWRDAEMRKSVGRSDRFGSPA</sequence>
<reference evidence="5" key="3">
    <citation type="submission" date="2016-10" db="EMBL/GenBank/DDBJ databases">
        <authorList>
            <person name="Wibberg D."/>
        </authorList>
    </citation>
    <scope>NUCLEOTIDE SEQUENCE [LARGE SCALE GENOMIC DNA]</scope>
</reference>
<feature type="domain" description="WYL" evidence="2">
    <location>
        <begin position="140"/>
        <end position="204"/>
    </location>
</feature>
<evidence type="ECO:0000313" key="4">
    <source>
        <dbReference type="EMBL" id="SEO86080.1"/>
    </source>
</evidence>
<dbReference type="InterPro" id="IPR051534">
    <property type="entry name" value="CBASS_pafABC_assoc_protein"/>
</dbReference>
<protein>
    <submittedName>
        <fullName evidence="3">HTH domain protein</fullName>
    </submittedName>
    <submittedName>
        <fullName evidence="4">WYL domain-containing protein</fullName>
    </submittedName>
</protein>
<dbReference type="RefSeq" id="WP_072379580.1">
    <property type="nucleotide sequence ID" value="NZ_FNXB01000036.1"/>
</dbReference>
<evidence type="ECO:0000259" key="2">
    <source>
        <dbReference type="Pfam" id="PF13280"/>
    </source>
</evidence>
<dbReference type="InterPro" id="IPR013196">
    <property type="entry name" value="HTH_11"/>
</dbReference>
<dbReference type="EMBL" id="FOCV01000027">
    <property type="protein sequence ID" value="SEO86080.1"/>
    <property type="molecule type" value="Genomic_DNA"/>
</dbReference>
<accession>A0A1H8T4X9</accession>
<reference evidence="4 6" key="1">
    <citation type="submission" date="2016-10" db="EMBL/GenBank/DDBJ databases">
        <authorList>
            <person name="Varghese N."/>
            <person name="Submissions S."/>
        </authorList>
    </citation>
    <scope>NUCLEOTIDE SEQUENCE [LARGE SCALE GENOMIC DNA]</scope>
    <source>
        <strain evidence="4 6">CGMCC 1.7071</strain>
    </source>
</reference>
<dbReference type="AlphaFoldDB" id="A0A1H8T4X9"/>
<reference evidence="3" key="2">
    <citation type="submission" date="2016-10" db="EMBL/GenBank/DDBJ databases">
        <authorList>
            <person name="de Groot N.N."/>
        </authorList>
    </citation>
    <scope>NUCLEOTIDE SEQUENCE [LARGE SCALE GENOMIC DNA]</scope>
    <source>
        <strain evidence="3">CCBAU85039</strain>
    </source>
</reference>
<keyword evidence="6" id="KW-1185">Reference proteome</keyword>
<feature type="domain" description="Helix-turn-helix type 11" evidence="1">
    <location>
        <begin position="6"/>
        <end position="59"/>
    </location>
</feature>
<proteinExistence type="predicted"/>
<name>A0A1H8T4X9_9HYPH</name>
<dbReference type="Proteomes" id="UP000198939">
    <property type="component" value="Unassembled WGS sequence"/>
</dbReference>
<dbReference type="PANTHER" id="PTHR34580:SF3">
    <property type="entry name" value="PROTEIN PAFB"/>
    <property type="match status" value="1"/>
</dbReference>
<dbReference type="InterPro" id="IPR036388">
    <property type="entry name" value="WH-like_DNA-bd_sf"/>
</dbReference>
<evidence type="ECO:0000313" key="6">
    <source>
        <dbReference type="Proteomes" id="UP000198939"/>
    </source>
</evidence>
<dbReference type="PANTHER" id="PTHR34580">
    <property type="match status" value="1"/>
</dbReference>
<dbReference type="STRING" id="501024.RTCCBAU85039_5050"/>
<dbReference type="OrthoDB" id="9807255at2"/>
<dbReference type="PROSITE" id="PS52050">
    <property type="entry name" value="WYL"/>
    <property type="match status" value="1"/>
</dbReference>
<dbReference type="SUPFAM" id="SSF46785">
    <property type="entry name" value="Winged helix' DNA-binding domain"/>
    <property type="match status" value="1"/>
</dbReference>
<dbReference type="Proteomes" id="UP000183063">
    <property type="component" value="Unassembled WGS sequence"/>
</dbReference>